<organism evidence="1 2">
    <name type="scientific">Panagrolaimus sp. ES5</name>
    <dbReference type="NCBI Taxonomy" id="591445"/>
    <lineage>
        <taxon>Eukaryota</taxon>
        <taxon>Metazoa</taxon>
        <taxon>Ecdysozoa</taxon>
        <taxon>Nematoda</taxon>
        <taxon>Chromadorea</taxon>
        <taxon>Rhabditida</taxon>
        <taxon>Tylenchina</taxon>
        <taxon>Panagrolaimomorpha</taxon>
        <taxon>Panagrolaimoidea</taxon>
        <taxon>Panagrolaimidae</taxon>
        <taxon>Panagrolaimus</taxon>
    </lineage>
</organism>
<evidence type="ECO:0000313" key="2">
    <source>
        <dbReference type="WBParaSite" id="ES5_v2.g19421.t1"/>
    </source>
</evidence>
<sequence>MNDFLEKFLYPQNKYTDVDVLEEEEIIKKFDSVISHIGKIVTHGNFHGSIEHYFNLVNSTAKLQNDEALLTLIDYKYEQIVSLNSEPFQPMNDFLEKFLNPQNKFTGTVRAKAAKIIDFLGVYNLLTEMPRNIELKAILRNFDATVAQAQRFCFGQTPQILKQFVSYFVSHNGRISLREFLEPESTHADLLFYEIPEVNDESEGPKVSTFVTTEILDVKNLKETLQLSMGVRGSLKKTRYLFIHEQIRIHLDRVEDLGDFIEIEVRLDETQETLDGYRTAEYFMTQLGIPKEDFIEGAYIDKLIEGMDDD</sequence>
<reference evidence="2" key="1">
    <citation type="submission" date="2022-11" db="UniProtKB">
        <authorList>
            <consortium name="WormBaseParasite"/>
        </authorList>
    </citation>
    <scope>IDENTIFICATION</scope>
</reference>
<dbReference type="Proteomes" id="UP000887579">
    <property type="component" value="Unplaced"/>
</dbReference>
<proteinExistence type="predicted"/>
<dbReference type="WBParaSite" id="ES5_v2.g19421.t1">
    <property type="protein sequence ID" value="ES5_v2.g19421.t1"/>
    <property type="gene ID" value="ES5_v2.g19421"/>
</dbReference>
<protein>
    <submittedName>
        <fullName evidence="2">CYTH domain-containing protein</fullName>
    </submittedName>
</protein>
<evidence type="ECO:0000313" key="1">
    <source>
        <dbReference type="Proteomes" id="UP000887579"/>
    </source>
</evidence>
<accession>A0AC34FQG6</accession>
<name>A0AC34FQG6_9BILA</name>